<evidence type="ECO:0000256" key="5">
    <source>
        <dbReference type="ARBA" id="ARBA00023136"/>
    </source>
</evidence>
<name>A0AA38YY37_VITRO</name>
<reference evidence="7 8" key="1">
    <citation type="journal article" date="2023" name="BMC Biotechnol.">
        <title>Vitis rotundifolia cv Carlos genome sequencing.</title>
        <authorList>
            <person name="Huff M."/>
            <person name="Hulse-Kemp A."/>
            <person name="Scheffler B."/>
            <person name="Youngblood R."/>
            <person name="Simpson S."/>
            <person name="Babiker E."/>
            <person name="Staton M."/>
        </authorList>
    </citation>
    <scope>NUCLEOTIDE SEQUENCE [LARGE SCALE GENOMIC DNA]</scope>
    <source>
        <tissue evidence="7">Leaf</tissue>
    </source>
</reference>
<dbReference type="GO" id="GO:0022857">
    <property type="term" value="F:transmembrane transporter activity"/>
    <property type="evidence" value="ECO:0007669"/>
    <property type="project" value="InterPro"/>
</dbReference>
<dbReference type="PANTHER" id="PTHR11654">
    <property type="entry name" value="OLIGOPEPTIDE TRANSPORTER-RELATED"/>
    <property type="match status" value="1"/>
</dbReference>
<dbReference type="InterPro" id="IPR000109">
    <property type="entry name" value="POT_fam"/>
</dbReference>
<keyword evidence="5 6" id="KW-0472">Membrane</keyword>
<dbReference type="Pfam" id="PF00854">
    <property type="entry name" value="PTR2"/>
    <property type="match status" value="1"/>
</dbReference>
<organism evidence="7 8">
    <name type="scientific">Vitis rotundifolia</name>
    <name type="common">Muscadine grape</name>
    <dbReference type="NCBI Taxonomy" id="103349"/>
    <lineage>
        <taxon>Eukaryota</taxon>
        <taxon>Viridiplantae</taxon>
        <taxon>Streptophyta</taxon>
        <taxon>Embryophyta</taxon>
        <taxon>Tracheophyta</taxon>
        <taxon>Spermatophyta</taxon>
        <taxon>Magnoliopsida</taxon>
        <taxon>eudicotyledons</taxon>
        <taxon>Gunneridae</taxon>
        <taxon>Pentapetalae</taxon>
        <taxon>rosids</taxon>
        <taxon>Vitales</taxon>
        <taxon>Vitaceae</taxon>
        <taxon>Viteae</taxon>
        <taxon>Vitis</taxon>
    </lineage>
</organism>
<comment type="subcellular location">
    <subcellularLocation>
        <location evidence="1">Membrane</location>
        <topology evidence="1">Multi-pass membrane protein</topology>
    </subcellularLocation>
</comment>
<evidence type="ECO:0000256" key="1">
    <source>
        <dbReference type="ARBA" id="ARBA00004141"/>
    </source>
</evidence>
<keyword evidence="8" id="KW-1185">Reference proteome</keyword>
<evidence type="ECO:0000256" key="6">
    <source>
        <dbReference type="SAM" id="Phobius"/>
    </source>
</evidence>
<keyword evidence="3 6" id="KW-0812">Transmembrane</keyword>
<evidence type="ECO:0000256" key="3">
    <source>
        <dbReference type="ARBA" id="ARBA00022692"/>
    </source>
</evidence>
<comment type="similarity">
    <text evidence="2">Belongs to the major facilitator superfamily. Proton-dependent oligopeptide transporter (POT/PTR) (TC 2.A.17) family.</text>
</comment>
<evidence type="ECO:0000256" key="4">
    <source>
        <dbReference type="ARBA" id="ARBA00022989"/>
    </source>
</evidence>
<evidence type="ECO:0000256" key="2">
    <source>
        <dbReference type="ARBA" id="ARBA00005982"/>
    </source>
</evidence>
<evidence type="ECO:0000313" key="7">
    <source>
        <dbReference type="EMBL" id="KAJ9678831.1"/>
    </source>
</evidence>
<sequence>MSSFDVMNVAVFIFLYRRVLNPLVGRIRKTDTKGPTELQRMGIGLVIAIIAMIAAGIVDYYRLGHA</sequence>
<dbReference type="Proteomes" id="UP001168098">
    <property type="component" value="Unassembled WGS sequence"/>
</dbReference>
<proteinExistence type="inferred from homology"/>
<dbReference type="AlphaFoldDB" id="A0AA38YY37"/>
<dbReference type="InterPro" id="IPR036259">
    <property type="entry name" value="MFS_trans_sf"/>
</dbReference>
<dbReference type="Gene3D" id="1.20.1250.20">
    <property type="entry name" value="MFS general substrate transporter like domains"/>
    <property type="match status" value="1"/>
</dbReference>
<protein>
    <submittedName>
        <fullName evidence="7">Uncharacterized protein</fullName>
    </submittedName>
</protein>
<dbReference type="EMBL" id="JARBHA010000016">
    <property type="protein sequence ID" value="KAJ9678831.1"/>
    <property type="molecule type" value="Genomic_DNA"/>
</dbReference>
<evidence type="ECO:0000313" key="8">
    <source>
        <dbReference type="Proteomes" id="UP001168098"/>
    </source>
</evidence>
<gene>
    <name evidence="7" type="ORF">PVL29_020894</name>
</gene>
<keyword evidence="4 6" id="KW-1133">Transmembrane helix</keyword>
<comment type="caution">
    <text evidence="7">The sequence shown here is derived from an EMBL/GenBank/DDBJ whole genome shotgun (WGS) entry which is preliminary data.</text>
</comment>
<accession>A0AA38YY37</accession>
<dbReference type="GO" id="GO:0016020">
    <property type="term" value="C:membrane"/>
    <property type="evidence" value="ECO:0007669"/>
    <property type="project" value="UniProtKB-SubCell"/>
</dbReference>
<feature type="transmembrane region" description="Helical" evidence="6">
    <location>
        <begin position="6"/>
        <end position="24"/>
    </location>
</feature>
<feature type="transmembrane region" description="Helical" evidence="6">
    <location>
        <begin position="45"/>
        <end position="63"/>
    </location>
</feature>